<protein>
    <recommendedName>
        <fullName evidence="3">Ankyrin repeat protein</fullName>
    </recommendedName>
</protein>
<dbReference type="Gene3D" id="1.25.40.20">
    <property type="entry name" value="Ankyrin repeat-containing domain"/>
    <property type="match status" value="1"/>
</dbReference>
<dbReference type="OrthoDB" id="384737at2"/>
<reference evidence="1 2" key="1">
    <citation type="submission" date="2018-07" db="EMBL/GenBank/DDBJ databases">
        <title>Genomic Encyclopedia of Type Strains, Phase III (KMG-III): the genomes of soil and plant-associated and newly described type strains.</title>
        <authorList>
            <person name="Whitman W."/>
        </authorList>
    </citation>
    <scope>NUCLEOTIDE SEQUENCE [LARGE SCALE GENOMIC DNA]</scope>
    <source>
        <strain evidence="1 2">CECT 7506</strain>
    </source>
</reference>
<name>A0A368W819_9BACL</name>
<dbReference type="AlphaFoldDB" id="A0A368W819"/>
<dbReference type="Proteomes" id="UP000252415">
    <property type="component" value="Unassembled WGS sequence"/>
</dbReference>
<evidence type="ECO:0000313" key="1">
    <source>
        <dbReference type="EMBL" id="RCW51775.1"/>
    </source>
</evidence>
<sequence length="130" mass="13884">MENKQALSPEMVQQFVGNAHGDLERVKELLEQEPALLNAAWDWGGGDWETDLGAAAHTGRKEIAAFLLARGARIDLFAAAMLGKIDIVKAILTDNPELKSALGPHGIPLINHAEAGGADALPVVELLKQM</sequence>
<dbReference type="InterPro" id="IPR036770">
    <property type="entry name" value="Ankyrin_rpt-contain_sf"/>
</dbReference>
<keyword evidence="2" id="KW-1185">Reference proteome</keyword>
<proteinExistence type="predicted"/>
<accession>A0A368W819</accession>
<evidence type="ECO:0008006" key="3">
    <source>
        <dbReference type="Google" id="ProtNLM"/>
    </source>
</evidence>
<evidence type="ECO:0000313" key="2">
    <source>
        <dbReference type="Proteomes" id="UP000252415"/>
    </source>
</evidence>
<dbReference type="RefSeq" id="WP_114378041.1">
    <property type="nucleotide sequence ID" value="NZ_QPJD01000001.1"/>
</dbReference>
<dbReference type="SUPFAM" id="SSF48403">
    <property type="entry name" value="Ankyrin repeat"/>
    <property type="match status" value="1"/>
</dbReference>
<dbReference type="EMBL" id="QPJD01000001">
    <property type="protein sequence ID" value="RCW51775.1"/>
    <property type="molecule type" value="Genomic_DNA"/>
</dbReference>
<organism evidence="1 2">
    <name type="scientific">Paenibacillus prosopidis</name>
    <dbReference type="NCBI Taxonomy" id="630520"/>
    <lineage>
        <taxon>Bacteria</taxon>
        <taxon>Bacillati</taxon>
        <taxon>Bacillota</taxon>
        <taxon>Bacilli</taxon>
        <taxon>Bacillales</taxon>
        <taxon>Paenibacillaceae</taxon>
        <taxon>Paenibacillus</taxon>
    </lineage>
</organism>
<comment type="caution">
    <text evidence="1">The sequence shown here is derived from an EMBL/GenBank/DDBJ whole genome shotgun (WGS) entry which is preliminary data.</text>
</comment>
<gene>
    <name evidence="1" type="ORF">DFP97_101117</name>
</gene>